<accession>A0ACC2GL85</accession>
<keyword evidence="2" id="KW-1185">Reference proteome</keyword>
<reference evidence="1" key="1">
    <citation type="submission" date="2021-05" db="EMBL/GenBank/DDBJ databases">
        <authorList>
            <person name="Pan Q."/>
            <person name="Jouanno E."/>
            <person name="Zahm M."/>
            <person name="Klopp C."/>
            <person name="Cabau C."/>
            <person name="Louis A."/>
            <person name="Berthelot C."/>
            <person name="Parey E."/>
            <person name="Roest Crollius H."/>
            <person name="Montfort J."/>
            <person name="Robinson-Rechavi M."/>
            <person name="Bouchez O."/>
            <person name="Lampietro C."/>
            <person name="Lopez Roques C."/>
            <person name="Donnadieu C."/>
            <person name="Postlethwait J."/>
            <person name="Bobe J."/>
            <person name="Dillon D."/>
            <person name="Chandos A."/>
            <person name="von Hippel F."/>
            <person name="Guiguen Y."/>
        </authorList>
    </citation>
    <scope>NUCLEOTIDE SEQUENCE</scope>
    <source>
        <strain evidence="1">YG-Jan2019</strain>
    </source>
</reference>
<gene>
    <name evidence="1" type="ORF">DPEC_G00135360</name>
</gene>
<proteinExistence type="predicted"/>
<organism evidence="1 2">
    <name type="scientific">Dallia pectoralis</name>
    <name type="common">Alaska blackfish</name>
    <dbReference type="NCBI Taxonomy" id="75939"/>
    <lineage>
        <taxon>Eukaryota</taxon>
        <taxon>Metazoa</taxon>
        <taxon>Chordata</taxon>
        <taxon>Craniata</taxon>
        <taxon>Vertebrata</taxon>
        <taxon>Euteleostomi</taxon>
        <taxon>Actinopterygii</taxon>
        <taxon>Neopterygii</taxon>
        <taxon>Teleostei</taxon>
        <taxon>Protacanthopterygii</taxon>
        <taxon>Esociformes</taxon>
        <taxon>Umbridae</taxon>
        <taxon>Dallia</taxon>
    </lineage>
</organism>
<dbReference type="Proteomes" id="UP001157502">
    <property type="component" value="Chromosome 11"/>
</dbReference>
<evidence type="ECO:0000313" key="1">
    <source>
        <dbReference type="EMBL" id="KAJ8004404.1"/>
    </source>
</evidence>
<dbReference type="EMBL" id="CM055738">
    <property type="protein sequence ID" value="KAJ8004404.1"/>
    <property type="molecule type" value="Genomic_DNA"/>
</dbReference>
<protein>
    <submittedName>
        <fullName evidence="1">Uncharacterized protein</fullName>
    </submittedName>
</protein>
<evidence type="ECO:0000313" key="2">
    <source>
        <dbReference type="Proteomes" id="UP001157502"/>
    </source>
</evidence>
<sequence>MYRRCPGAVAPPGHTHPQLHRRLVDSGSVEHLAVRHRDVVLAHINKLGLRLNAGKSVLSPVQVTTFLGVVWDSTTMRAHLSPARVASILAAVEQVRLGQSLTVKQFQRLLGLLAAASNVIPSGLLFMRPLQWWLRTKGKPVPHDHCYAALSPHAGHVEEALVPNPGSRVGSSVSSCYTNDGCLPHRLGGDHEWSPSSRALAGPSAIMAHKLARDAGSLPGSEALPPRPKGSSCPCPVLLWSHGKLLSLRSIFIPGYLNQGADSLSRQGPRPGEWRLHPEVVELLWSHFGRAEVDLFASRETSHCPLWFSLPWCRHGRGHACTLSPKLLCSQEFWRGSVRSGSVQSTARSTVLAGPSMVCGPNISPRRLSSGDSDQEGPAFPGAWGHPSPPPGAVETMGLASEGARLLDSGLSTEVVETILHSRAPATRKAYAARWKLFTSWCRERQVDPVYCPVFAVLEFMQQRFSTGLSPSTLKVYVAALSTCHVPLNGVSLGRHPLVSRFLRGARRLRPAAGMRVPSWDLAIVLEGLSRAPFEPIEEVPDKFVTLKTVFLLAISSLKRIGDMQALSVVPSCLDFSPRMVKAFLLPSPGYVPKVPSNIVGPIVLQAFCPPPFLTSDQKKHNLLCPVRALDAYIHRTALWRLSEQLFVCFGPPKRGGPVSKQRMSKWVVEAISLAYESAGQPSPLAVRAHSTRSMEASKALLSGKVSLHDVCVAAGWSSPHTFVRFYQLDFSSTPGAQESRSSSKSLSPRGSRKSVSQSPAHSKDESHHSGSRSRSGSKSGSHRSSRRHYSRSRSRSHSRCRSSRSRSYSGDYRRRRSHSHSPMSNRRRHLGNRANPDPNCCLGVFGLSLYTTERDLREVFSKYGHMTDVSIVNDQQSRRSRGLAFVYFDHREDAKEAKERANGMELDGRRIRVDFAITKRPHTPTPGIYM</sequence>
<comment type="caution">
    <text evidence="1">The sequence shown here is derived from an EMBL/GenBank/DDBJ whole genome shotgun (WGS) entry which is preliminary data.</text>
</comment>
<name>A0ACC2GL85_DALPE</name>